<feature type="transmembrane region" description="Helical" evidence="7">
    <location>
        <begin position="380"/>
        <end position="399"/>
    </location>
</feature>
<dbReference type="Pfam" id="PF12146">
    <property type="entry name" value="Hydrolase_4"/>
    <property type="match status" value="1"/>
</dbReference>
<dbReference type="GO" id="GO:0005886">
    <property type="term" value="C:plasma membrane"/>
    <property type="evidence" value="ECO:0007669"/>
    <property type="project" value="UniProtKB-SubCell"/>
</dbReference>
<reference evidence="9 10" key="2">
    <citation type="submission" date="2019-01" db="EMBL/GenBank/DDBJ databases">
        <title>Tautonia sociabilis, a novel thermotolerant planctomycete of Isosphaeraceae family, isolated from a 4000 m deep subterranean habitat.</title>
        <authorList>
            <person name="Kovaleva O.L."/>
            <person name="Elcheninov A.G."/>
            <person name="Van Heerden E."/>
            <person name="Toshchakov S.V."/>
            <person name="Novikov A."/>
            <person name="Bonch-Osmolovskaya E.A."/>
            <person name="Kublanov I.V."/>
        </authorList>
    </citation>
    <scope>NUCLEOTIDE SEQUENCE [LARGE SCALE GENOMIC DNA]</scope>
    <source>
        <strain evidence="9 10">GM2012</strain>
    </source>
</reference>
<organism evidence="9 10">
    <name type="scientific">Tautonia sociabilis</name>
    <dbReference type="NCBI Taxonomy" id="2080755"/>
    <lineage>
        <taxon>Bacteria</taxon>
        <taxon>Pseudomonadati</taxon>
        <taxon>Planctomycetota</taxon>
        <taxon>Planctomycetia</taxon>
        <taxon>Isosphaerales</taxon>
        <taxon>Isosphaeraceae</taxon>
        <taxon>Tautonia</taxon>
    </lineage>
</organism>
<protein>
    <submittedName>
        <fullName evidence="9">Alpha/beta fold hydrolase</fullName>
    </submittedName>
</protein>
<dbReference type="Gene3D" id="3.40.50.1820">
    <property type="entry name" value="alpha/beta hydrolase"/>
    <property type="match status" value="1"/>
</dbReference>
<keyword evidence="3 7" id="KW-0812">Transmembrane</keyword>
<dbReference type="PANTHER" id="PTHR30619:SF1">
    <property type="entry name" value="RECOMBINATION PROTEIN 2"/>
    <property type="match status" value="1"/>
</dbReference>
<comment type="subcellular location">
    <subcellularLocation>
        <location evidence="1">Cell membrane</location>
        <topology evidence="1">Multi-pass membrane protein</topology>
    </subcellularLocation>
</comment>
<evidence type="ECO:0000256" key="4">
    <source>
        <dbReference type="ARBA" id="ARBA00022989"/>
    </source>
</evidence>
<gene>
    <name evidence="9" type="ORF">TsocGM_13110</name>
</gene>
<dbReference type="InterPro" id="IPR036866">
    <property type="entry name" value="RibonucZ/Hydroxyglut_hydro"/>
</dbReference>
<reference evidence="9 10" key="1">
    <citation type="submission" date="2018-12" db="EMBL/GenBank/DDBJ databases">
        <authorList>
            <person name="Toschakov S.V."/>
        </authorList>
    </citation>
    <scope>NUCLEOTIDE SEQUENCE [LARGE SCALE GENOMIC DNA]</scope>
    <source>
        <strain evidence="9 10">GM2012</strain>
    </source>
</reference>
<evidence type="ECO:0000256" key="6">
    <source>
        <dbReference type="SAM" id="MobiDB-lite"/>
    </source>
</evidence>
<evidence type="ECO:0000256" key="1">
    <source>
        <dbReference type="ARBA" id="ARBA00004651"/>
    </source>
</evidence>
<evidence type="ECO:0000256" key="2">
    <source>
        <dbReference type="ARBA" id="ARBA00022475"/>
    </source>
</evidence>
<feature type="transmembrane region" description="Helical" evidence="7">
    <location>
        <begin position="289"/>
        <end position="311"/>
    </location>
</feature>
<dbReference type="InterPro" id="IPR052159">
    <property type="entry name" value="Competence_DNA_uptake"/>
</dbReference>
<sequence length="1181" mass="123692">MSVPVPPPPNGPSPPRPFTPGHRAQPGRVPPLAPVAISVAGGIVADRLLDPWGTATWALIALAAAIIALIANRSPRTAIPALLVALAAMGGAWHHRRWSDLPADDLARSAATEPRPAWVRGLIATVPEYRPGPLADRTDDPGHTRFELRLTASSDGRCWHPASGGVVVSVGGDRTDLGMGDPIEAAGELALLAGPLNPGERDAREFPRSRRIRLRLSVDTPQGIALDPTGRPAPFWNWLGRIRAGGERRLSALLGDRVAPMAFALLLGRRGGIDEETADAFTRTGAAHVLAISGLHLSAVAGAIGVLACVAGLGRKGAARLVLVATASYATLVGWSPSVGRSAAMVAAASLATLVDRPYRTANTLALAALFTLAVNPSDLFRVGWMLSFLAVSVLALVARPIGRGIDRLTSPDPDGDPLDLLERRLEPPWRRAARRIALGTVAALAVSAAVWLATAPLVAWRFHVVAPIGILLNLPIIPLILIAVLSGGTALLLSVLWEPIAWPASRVCSWALSMAMTLVERAEAIPLGHAFVPAPPTSWLIALYGTLALAVRALVARWPSPACRTAWVGVAVVGAITSAITMTPRRPPSFEVEFLAVGHGLATVIQGPDGSAALYDCGRSGDPSIGRRIVAPALWARGVRRLECLVISHADTDHYNGVPDLLDRVSVGRLVVPDGFGGPDNPGAEGVLDRARALGIPIRFASAGDRLPIVPGLDALVLHPGAGWLPDAPDNDRSLVLDLDRGGRHLLLTGDLDGAGLAELVSRPRRPVDVLLAPHHGGRSANPAWLYDWADPALVVVSQRAPRAGTSDALRPVAEAGVAVRRTWEDGAVLVRWLDPASSGPVLLASGWVGPTGPTGTIPPAVSSRAVSAMILAGPPSAPLIRALTAVAGLALGAWLCLAMAVIRWGAWALVLPGRGTGHDEGLPPPWRPESITASDGLRLSGWRLDADDSRGRIALVLHGLAESSASMRARAETLHRLGWSVLVPDHRSFGRSEGDRASFGTREADDIGRWLDALGAGRPGARVLLWGRSMGAAVSLRVAAEDTRISALILEAPYADLRRATAARLARLPLPGASMLAGAVLAQASRIAGVPLDRPRPTDLAPLVSSPTLILQGEADPITPPDEIRLLANAFPPDHPPEIVSVPGAGHSNVFDSGGPALIDRLSSFLLRLDGADPHRLDA</sequence>
<feature type="transmembrane region" description="Helical" evidence="7">
    <location>
        <begin position="78"/>
        <end position="95"/>
    </location>
</feature>
<proteinExistence type="predicted"/>
<dbReference type="NCBIfam" id="TIGR00360">
    <property type="entry name" value="ComEC_N-term"/>
    <property type="match status" value="1"/>
</dbReference>
<accession>A0A432MJ35</accession>
<dbReference type="Gene3D" id="3.60.15.10">
    <property type="entry name" value="Ribonuclease Z/Hydroxyacylglutathione hydrolase-like"/>
    <property type="match status" value="1"/>
</dbReference>
<dbReference type="Proteomes" id="UP000280296">
    <property type="component" value="Unassembled WGS sequence"/>
</dbReference>
<feature type="compositionally biased region" description="Pro residues" evidence="6">
    <location>
        <begin position="1"/>
        <end position="18"/>
    </location>
</feature>
<dbReference type="PANTHER" id="PTHR30619">
    <property type="entry name" value="DNA INTERNALIZATION/COMPETENCE PROTEIN COMEC/REC2"/>
    <property type="match status" value="1"/>
</dbReference>
<evidence type="ECO:0000313" key="10">
    <source>
        <dbReference type="Proteomes" id="UP000280296"/>
    </source>
</evidence>
<dbReference type="InterPro" id="IPR035681">
    <property type="entry name" value="ComA-like_MBL"/>
</dbReference>
<dbReference type="Pfam" id="PF00753">
    <property type="entry name" value="Lactamase_B"/>
    <property type="match status" value="1"/>
</dbReference>
<dbReference type="Pfam" id="PF13567">
    <property type="entry name" value="DUF4131"/>
    <property type="match status" value="1"/>
</dbReference>
<dbReference type="SMART" id="SM00849">
    <property type="entry name" value="Lactamase_B"/>
    <property type="match status" value="1"/>
</dbReference>
<evidence type="ECO:0000256" key="7">
    <source>
        <dbReference type="SAM" id="Phobius"/>
    </source>
</evidence>
<evidence type="ECO:0000259" key="8">
    <source>
        <dbReference type="SMART" id="SM00849"/>
    </source>
</evidence>
<evidence type="ECO:0000256" key="3">
    <source>
        <dbReference type="ARBA" id="ARBA00022692"/>
    </source>
</evidence>
<feature type="transmembrane region" description="Helical" evidence="7">
    <location>
        <begin position="52"/>
        <end position="71"/>
    </location>
</feature>
<name>A0A432MJ35_9BACT</name>
<keyword evidence="10" id="KW-1185">Reference proteome</keyword>
<keyword evidence="5 7" id="KW-0472">Membrane</keyword>
<dbReference type="InterPro" id="IPR025405">
    <property type="entry name" value="DUF4131"/>
</dbReference>
<dbReference type="EMBL" id="RYZH01000023">
    <property type="protein sequence ID" value="RUL87309.1"/>
    <property type="molecule type" value="Genomic_DNA"/>
</dbReference>
<evidence type="ECO:0000256" key="5">
    <source>
        <dbReference type="ARBA" id="ARBA00023136"/>
    </source>
</evidence>
<feature type="transmembrane region" description="Helical" evidence="7">
    <location>
        <begin position="437"/>
        <end position="459"/>
    </location>
</feature>
<dbReference type="SUPFAM" id="SSF56281">
    <property type="entry name" value="Metallo-hydrolase/oxidoreductase"/>
    <property type="match status" value="1"/>
</dbReference>
<dbReference type="InterPro" id="IPR022742">
    <property type="entry name" value="Hydrolase_4"/>
</dbReference>
<dbReference type="CDD" id="cd07731">
    <property type="entry name" value="ComA-like_MBL-fold"/>
    <property type="match status" value="1"/>
</dbReference>
<dbReference type="InterPro" id="IPR029058">
    <property type="entry name" value="AB_hydrolase_fold"/>
</dbReference>
<feature type="domain" description="Metallo-beta-lactamase" evidence="8">
    <location>
        <begin position="600"/>
        <end position="777"/>
    </location>
</feature>
<feature type="transmembrane region" description="Helical" evidence="7">
    <location>
        <begin position="881"/>
        <end position="904"/>
    </location>
</feature>
<keyword evidence="9" id="KW-0378">Hydrolase</keyword>
<dbReference type="GO" id="GO:0016787">
    <property type="term" value="F:hydrolase activity"/>
    <property type="evidence" value="ECO:0007669"/>
    <property type="project" value="UniProtKB-KW"/>
</dbReference>
<dbReference type="InterPro" id="IPR001279">
    <property type="entry name" value="Metallo-B-lactamas"/>
</dbReference>
<comment type="caution">
    <text evidence="9">The sequence shown here is derived from an EMBL/GenBank/DDBJ whole genome shotgun (WGS) entry which is preliminary data.</text>
</comment>
<dbReference type="SUPFAM" id="SSF53474">
    <property type="entry name" value="alpha/beta-Hydrolases"/>
    <property type="match status" value="1"/>
</dbReference>
<feature type="region of interest" description="Disordered" evidence="6">
    <location>
        <begin position="1"/>
        <end position="29"/>
    </location>
</feature>
<evidence type="ECO:0000313" key="9">
    <source>
        <dbReference type="EMBL" id="RUL87309.1"/>
    </source>
</evidence>
<feature type="transmembrane region" description="Helical" evidence="7">
    <location>
        <begin position="471"/>
        <end position="494"/>
    </location>
</feature>
<dbReference type="InterPro" id="IPR004477">
    <property type="entry name" value="ComEC_N"/>
</dbReference>
<keyword evidence="4 7" id="KW-1133">Transmembrane helix</keyword>
<dbReference type="Pfam" id="PF08386">
    <property type="entry name" value="Abhydrolase_4"/>
    <property type="match status" value="1"/>
</dbReference>
<dbReference type="AlphaFoldDB" id="A0A432MJ35"/>
<dbReference type="InterPro" id="IPR013595">
    <property type="entry name" value="Pept_S33_TAP-like_C"/>
</dbReference>
<dbReference type="Pfam" id="PF03772">
    <property type="entry name" value="Competence"/>
    <property type="match status" value="1"/>
</dbReference>
<feature type="transmembrane region" description="Helical" evidence="7">
    <location>
        <begin position="318"/>
        <end position="336"/>
    </location>
</feature>
<keyword evidence="2" id="KW-1003">Cell membrane</keyword>